<evidence type="ECO:0000313" key="10">
    <source>
        <dbReference type="Proteomes" id="UP000313231"/>
    </source>
</evidence>
<comment type="subcellular location">
    <subcellularLocation>
        <location evidence="1 7">Cell membrane</location>
        <topology evidence="1 7">Multi-pass membrane protein</topology>
    </subcellularLocation>
</comment>
<feature type="transmembrane region" description="Helical" evidence="7">
    <location>
        <begin position="90"/>
        <end position="113"/>
    </location>
</feature>
<dbReference type="PANTHER" id="PTHR43386">
    <property type="entry name" value="OLIGOPEPTIDE TRANSPORT SYSTEM PERMEASE PROTEIN APPC"/>
    <property type="match status" value="1"/>
</dbReference>
<dbReference type="InterPro" id="IPR000515">
    <property type="entry name" value="MetI-like"/>
</dbReference>
<evidence type="ECO:0000256" key="3">
    <source>
        <dbReference type="ARBA" id="ARBA00022475"/>
    </source>
</evidence>
<dbReference type="InterPro" id="IPR035906">
    <property type="entry name" value="MetI-like_sf"/>
</dbReference>
<dbReference type="Proteomes" id="UP000313231">
    <property type="component" value="Unassembled WGS sequence"/>
</dbReference>
<evidence type="ECO:0000256" key="2">
    <source>
        <dbReference type="ARBA" id="ARBA00022448"/>
    </source>
</evidence>
<reference evidence="9 10" key="1">
    <citation type="journal article" date="2016" name="Int. J. Syst. Evol. Microbiol.">
        <title>Nocardioides albidus sp. nov., an actinobacterium isolated from garden soil.</title>
        <authorList>
            <person name="Singh H."/>
            <person name="Du J."/>
            <person name="Trinh H."/>
            <person name="Won K."/>
            <person name="Yang J.E."/>
            <person name="Yin C."/>
            <person name="Kook M."/>
            <person name="Yi T.H."/>
        </authorList>
    </citation>
    <scope>NUCLEOTIDE SEQUENCE [LARGE SCALE GENOMIC DNA]</scope>
    <source>
        <strain evidence="9 10">CCTCC AB 2015297</strain>
    </source>
</reference>
<gene>
    <name evidence="9" type="ORF">FHP29_19630</name>
</gene>
<organism evidence="9 10">
    <name type="scientific">Nocardioides albidus</name>
    <dbReference type="NCBI Taxonomy" id="1517589"/>
    <lineage>
        <taxon>Bacteria</taxon>
        <taxon>Bacillati</taxon>
        <taxon>Actinomycetota</taxon>
        <taxon>Actinomycetes</taxon>
        <taxon>Propionibacteriales</taxon>
        <taxon>Nocardioidaceae</taxon>
        <taxon>Nocardioides</taxon>
    </lineage>
</organism>
<evidence type="ECO:0000313" key="9">
    <source>
        <dbReference type="EMBL" id="TNM36365.1"/>
    </source>
</evidence>
<dbReference type="Gene3D" id="1.10.3720.10">
    <property type="entry name" value="MetI-like"/>
    <property type="match status" value="1"/>
</dbReference>
<feature type="transmembrane region" description="Helical" evidence="7">
    <location>
        <begin position="24"/>
        <end position="47"/>
    </location>
</feature>
<evidence type="ECO:0000256" key="6">
    <source>
        <dbReference type="ARBA" id="ARBA00023136"/>
    </source>
</evidence>
<comment type="similarity">
    <text evidence="7">Belongs to the binding-protein-dependent transport system permease family.</text>
</comment>
<dbReference type="CDD" id="cd06261">
    <property type="entry name" value="TM_PBP2"/>
    <property type="match status" value="1"/>
</dbReference>
<dbReference type="PANTHER" id="PTHR43386:SF25">
    <property type="entry name" value="PEPTIDE ABC TRANSPORTER PERMEASE PROTEIN"/>
    <property type="match status" value="1"/>
</dbReference>
<evidence type="ECO:0000256" key="1">
    <source>
        <dbReference type="ARBA" id="ARBA00004651"/>
    </source>
</evidence>
<feature type="transmembrane region" description="Helical" evidence="7">
    <location>
        <begin position="149"/>
        <end position="168"/>
    </location>
</feature>
<dbReference type="GO" id="GO:0005886">
    <property type="term" value="C:plasma membrane"/>
    <property type="evidence" value="ECO:0007669"/>
    <property type="project" value="UniProtKB-SubCell"/>
</dbReference>
<sequence length="288" mass="30463">MADATAKTVTTVEVTTAKRRAGRLAVWASYAILAVVALVVVLADLIAPYEPNAQDLNAILLPISGDHLLGTDDLGRDVLSRMLHGTRVSVVAAALAVGIAVVIGFPLGVLAGYSGRWVDAVVMRIVDAVMSFPAIVLAIGITATMGPDINTAMTAVGIVLAPTIIRLARAQTMAVKQQTYIEASRSFGARGLRRLILPHVVPNVIQPILVQVAILMGFALIAEASLSFLQLGVRPPTASWGSVLSRSYTFFDQAPVQIFVPGAAIALTVFALNIVGDEIQRLLDPKRR</sequence>
<protein>
    <submittedName>
        <fullName evidence="9">ABC transporter permease</fullName>
    </submittedName>
</protein>
<name>A0A5C4VL42_9ACTN</name>
<feature type="transmembrane region" description="Helical" evidence="7">
    <location>
        <begin position="125"/>
        <end position="143"/>
    </location>
</feature>
<keyword evidence="4 7" id="KW-0812">Transmembrane</keyword>
<evidence type="ECO:0000256" key="5">
    <source>
        <dbReference type="ARBA" id="ARBA00022989"/>
    </source>
</evidence>
<dbReference type="InterPro" id="IPR050366">
    <property type="entry name" value="BP-dependent_transpt_permease"/>
</dbReference>
<evidence type="ECO:0000256" key="7">
    <source>
        <dbReference type="RuleBase" id="RU363032"/>
    </source>
</evidence>
<keyword evidence="10" id="KW-1185">Reference proteome</keyword>
<dbReference type="EMBL" id="VDMP01000027">
    <property type="protein sequence ID" value="TNM36365.1"/>
    <property type="molecule type" value="Genomic_DNA"/>
</dbReference>
<feature type="transmembrane region" description="Helical" evidence="7">
    <location>
        <begin position="258"/>
        <end position="276"/>
    </location>
</feature>
<accession>A0A5C4VL42</accession>
<proteinExistence type="inferred from homology"/>
<dbReference type="GO" id="GO:0055085">
    <property type="term" value="P:transmembrane transport"/>
    <property type="evidence" value="ECO:0007669"/>
    <property type="project" value="InterPro"/>
</dbReference>
<dbReference type="Pfam" id="PF00528">
    <property type="entry name" value="BPD_transp_1"/>
    <property type="match status" value="1"/>
</dbReference>
<keyword evidence="5 7" id="KW-1133">Transmembrane helix</keyword>
<feature type="domain" description="ABC transmembrane type-1" evidence="8">
    <location>
        <begin position="86"/>
        <end position="276"/>
    </location>
</feature>
<comment type="caution">
    <text evidence="9">The sequence shown here is derived from an EMBL/GenBank/DDBJ whole genome shotgun (WGS) entry which is preliminary data.</text>
</comment>
<dbReference type="RefSeq" id="WP_139624551.1">
    <property type="nucleotide sequence ID" value="NZ_VDMP01000027.1"/>
</dbReference>
<feature type="transmembrane region" description="Helical" evidence="7">
    <location>
        <begin position="200"/>
        <end position="222"/>
    </location>
</feature>
<dbReference type="PROSITE" id="PS50928">
    <property type="entry name" value="ABC_TM1"/>
    <property type="match status" value="1"/>
</dbReference>
<evidence type="ECO:0000259" key="8">
    <source>
        <dbReference type="PROSITE" id="PS50928"/>
    </source>
</evidence>
<dbReference type="OrthoDB" id="8906042at2"/>
<keyword evidence="3" id="KW-1003">Cell membrane</keyword>
<evidence type="ECO:0000256" key="4">
    <source>
        <dbReference type="ARBA" id="ARBA00022692"/>
    </source>
</evidence>
<dbReference type="SUPFAM" id="SSF161098">
    <property type="entry name" value="MetI-like"/>
    <property type="match status" value="1"/>
</dbReference>
<keyword evidence="2 7" id="KW-0813">Transport</keyword>
<keyword evidence="6 7" id="KW-0472">Membrane</keyword>
<dbReference type="AlphaFoldDB" id="A0A5C4VL42"/>